<dbReference type="GO" id="GO:0005524">
    <property type="term" value="F:ATP binding"/>
    <property type="evidence" value="ECO:0007669"/>
    <property type="project" value="UniProtKB-KW"/>
</dbReference>
<proteinExistence type="predicted"/>
<keyword evidence="1" id="KW-0547">Nucleotide-binding</keyword>
<evidence type="ECO:0000256" key="2">
    <source>
        <dbReference type="ARBA" id="ARBA00022840"/>
    </source>
</evidence>
<protein>
    <submittedName>
        <fullName evidence="3">RecA-superfamily ATPase implicated in signal transduction</fullName>
    </submittedName>
</protein>
<dbReference type="PANTHER" id="PTHR43637">
    <property type="entry name" value="UPF0273 PROTEIN TM_0370"/>
    <property type="match status" value="1"/>
</dbReference>
<organism evidence="3 4">
    <name type="scientific">Archaeoglobus veneficus (strain DSM 11195 / SNP6)</name>
    <dbReference type="NCBI Taxonomy" id="693661"/>
    <lineage>
        <taxon>Archaea</taxon>
        <taxon>Methanobacteriati</taxon>
        <taxon>Methanobacteriota</taxon>
        <taxon>Archaeoglobi</taxon>
        <taxon>Archaeoglobales</taxon>
        <taxon>Archaeoglobaceae</taxon>
        <taxon>Archaeoglobus</taxon>
    </lineage>
</organism>
<name>F2KQ27_ARCVS</name>
<dbReference type="EMBL" id="CP002588">
    <property type="protein sequence ID" value="AEA47630.1"/>
    <property type="molecule type" value="Genomic_DNA"/>
</dbReference>
<dbReference type="RefSeq" id="WP_013684286.1">
    <property type="nucleotide sequence ID" value="NC_015320.1"/>
</dbReference>
<dbReference type="STRING" id="693661.Arcve_1630"/>
<dbReference type="GeneID" id="10394756"/>
<keyword evidence="4" id="KW-1185">Reference proteome</keyword>
<evidence type="ECO:0000313" key="4">
    <source>
        <dbReference type="Proteomes" id="UP000008136"/>
    </source>
</evidence>
<evidence type="ECO:0000256" key="1">
    <source>
        <dbReference type="ARBA" id="ARBA00022741"/>
    </source>
</evidence>
<dbReference type="InterPro" id="IPR027417">
    <property type="entry name" value="P-loop_NTPase"/>
</dbReference>
<dbReference type="AlphaFoldDB" id="F2KQ27"/>
<gene>
    <name evidence="3" type="ordered locus">Arcve_1630</name>
</gene>
<dbReference type="OrthoDB" id="70318at2157"/>
<dbReference type="Proteomes" id="UP000008136">
    <property type="component" value="Chromosome"/>
</dbReference>
<dbReference type="InterPro" id="IPR055927">
    <property type="entry name" value="DUF7504"/>
</dbReference>
<reference evidence="3 4" key="1">
    <citation type="submission" date="2011-03" db="EMBL/GenBank/DDBJ databases">
        <title>The complete genome of Archaeoglobus veneficus SNP6.</title>
        <authorList>
            <consortium name="US DOE Joint Genome Institute (JGI-PGF)"/>
            <person name="Lucas S."/>
            <person name="Copeland A."/>
            <person name="Lapidus A."/>
            <person name="Bruce D."/>
            <person name="Goodwin L."/>
            <person name="Pitluck S."/>
            <person name="Kyrpides N."/>
            <person name="Mavromatis K."/>
            <person name="Pagani I."/>
            <person name="Ivanova N."/>
            <person name="Mikhailova N."/>
            <person name="Lu M."/>
            <person name="Detter J.C."/>
            <person name="Tapia R."/>
            <person name="Han C."/>
            <person name="Land M."/>
            <person name="Hauser L."/>
            <person name="Markowitz V."/>
            <person name="Cheng J.-F."/>
            <person name="Hugenholtz P."/>
            <person name="Woyke T."/>
            <person name="Wu D."/>
            <person name="Spring S."/>
            <person name="Brambilla E."/>
            <person name="Klenk H.-P."/>
            <person name="Eisen J.A."/>
        </authorList>
    </citation>
    <scope>NUCLEOTIDE SEQUENCE [LARGE SCALE GENOMIC DNA]</scope>
    <source>
        <strain>SNP6</strain>
    </source>
</reference>
<dbReference type="Gene3D" id="3.40.50.300">
    <property type="entry name" value="P-loop containing nucleotide triphosphate hydrolases"/>
    <property type="match status" value="1"/>
</dbReference>
<accession>F2KQ27</accession>
<dbReference type="HOGENOM" id="CLU_102056_0_0_2"/>
<dbReference type="eggNOG" id="arCOG02452">
    <property type="taxonomic scope" value="Archaea"/>
</dbReference>
<sequence length="217" mass="24617">MVKLDIINVDVPPGSNLMVYGPPLIGKSIFVRNLFYEKVSSGFGGIYISTKDTAETLIDWFKGVGLEDFRIIDCVSKAMMDDISDTDTIKRVSIMDLTGISVRVNGFLEDYWRSGVREVLLTFDTISTLLMYLNPQTVFRFLHVLTSRLRAAGAIGLYVVEEGMHDDKTTATLKQLFSGIIELKEEDGRRFFRFISSSVRTEWMEFTVEEDRIVVIA</sequence>
<evidence type="ECO:0000313" key="3">
    <source>
        <dbReference type="EMBL" id="AEA47630.1"/>
    </source>
</evidence>
<keyword evidence="2" id="KW-0067">ATP-binding</keyword>
<dbReference type="KEGG" id="ave:Arcve_1630"/>
<dbReference type="Pfam" id="PF24336">
    <property type="entry name" value="DUF7504"/>
    <property type="match status" value="1"/>
</dbReference>
<dbReference type="PANTHER" id="PTHR43637:SF2">
    <property type="entry name" value="PROTEIN GVPD 1"/>
    <property type="match status" value="1"/>
</dbReference>
<dbReference type="SUPFAM" id="SSF52540">
    <property type="entry name" value="P-loop containing nucleoside triphosphate hydrolases"/>
    <property type="match status" value="1"/>
</dbReference>